<feature type="chain" id="PRO_5042011466" description="Carbohydrate-binding protein" evidence="3">
    <location>
        <begin position="20"/>
        <end position="330"/>
    </location>
</feature>
<reference evidence="4" key="1">
    <citation type="submission" date="2021-12" db="EMBL/GenBank/DDBJ databases">
        <title>Prjna785345.</title>
        <authorList>
            <person name="Rujirawat T."/>
            <person name="Krajaejun T."/>
        </authorList>
    </citation>
    <scope>NUCLEOTIDE SEQUENCE</scope>
    <source>
        <strain evidence="4">Pi057C3</strain>
    </source>
</reference>
<feature type="region of interest" description="Disordered" evidence="1">
    <location>
        <begin position="237"/>
        <end position="258"/>
    </location>
</feature>
<keyword evidence="2" id="KW-0472">Membrane</keyword>
<dbReference type="AlphaFoldDB" id="A0AAD5LK30"/>
<evidence type="ECO:0000313" key="4">
    <source>
        <dbReference type="EMBL" id="KAJ0401208.1"/>
    </source>
</evidence>
<feature type="compositionally biased region" description="Low complexity" evidence="1">
    <location>
        <begin position="242"/>
        <end position="253"/>
    </location>
</feature>
<feature type="transmembrane region" description="Helical" evidence="2">
    <location>
        <begin position="282"/>
        <end position="305"/>
    </location>
</feature>
<name>A0AAD5LK30_PYTIN</name>
<feature type="signal peptide" evidence="3">
    <location>
        <begin position="1"/>
        <end position="19"/>
    </location>
</feature>
<dbReference type="InterPro" id="IPR037176">
    <property type="entry name" value="Osmotin/thaumatin-like_sf"/>
</dbReference>
<dbReference type="EMBL" id="JAKCXM010000134">
    <property type="protein sequence ID" value="KAJ0401208.1"/>
    <property type="molecule type" value="Genomic_DNA"/>
</dbReference>
<dbReference type="PROSITE" id="PS51367">
    <property type="entry name" value="THAUMATIN_2"/>
    <property type="match status" value="1"/>
</dbReference>
<evidence type="ECO:0000313" key="5">
    <source>
        <dbReference type="Proteomes" id="UP001209570"/>
    </source>
</evidence>
<dbReference type="PANTHER" id="PTHR31737:SF2">
    <property type="entry name" value="PROTEIN TOS1"/>
    <property type="match status" value="1"/>
</dbReference>
<evidence type="ECO:0008006" key="6">
    <source>
        <dbReference type="Google" id="ProtNLM"/>
    </source>
</evidence>
<keyword evidence="5" id="KW-1185">Reference proteome</keyword>
<organism evidence="4 5">
    <name type="scientific">Pythium insidiosum</name>
    <name type="common">Pythiosis disease agent</name>
    <dbReference type="NCBI Taxonomy" id="114742"/>
    <lineage>
        <taxon>Eukaryota</taxon>
        <taxon>Sar</taxon>
        <taxon>Stramenopiles</taxon>
        <taxon>Oomycota</taxon>
        <taxon>Peronosporomycetes</taxon>
        <taxon>Pythiales</taxon>
        <taxon>Pythiaceae</taxon>
        <taxon>Pythium</taxon>
    </lineage>
</organism>
<keyword evidence="2" id="KW-1133">Transmembrane helix</keyword>
<evidence type="ECO:0000256" key="2">
    <source>
        <dbReference type="SAM" id="Phobius"/>
    </source>
</evidence>
<dbReference type="Proteomes" id="UP001209570">
    <property type="component" value="Unassembled WGS sequence"/>
</dbReference>
<dbReference type="SUPFAM" id="SSF49870">
    <property type="entry name" value="Osmotin, thaumatin-like protein"/>
    <property type="match status" value="1"/>
</dbReference>
<feature type="region of interest" description="Disordered" evidence="1">
    <location>
        <begin position="168"/>
        <end position="224"/>
    </location>
</feature>
<proteinExistence type="predicted"/>
<keyword evidence="2" id="KW-0812">Transmembrane</keyword>
<accession>A0AAD5LK30</accession>
<evidence type="ECO:0000256" key="3">
    <source>
        <dbReference type="SAM" id="SignalP"/>
    </source>
</evidence>
<protein>
    <recommendedName>
        <fullName evidence="6">Carbohydrate-binding protein</fullName>
    </recommendedName>
</protein>
<sequence>MKLVSSFLAVSSAVAVVSATNLITTNKCDFQVKVWDNHVGVDLNPGQTYTRFLPMGWKGMFRHGVDPRATLGEFTMDGGKAWYDISIIPTGIGKGPDLCPSLEECKRHTGGWGYNVPMAIVPRSNVNGAHCRPLECKFDGCPDAYQFPKDDTKTHNCPYGTDFDLVFCPGGKGGETPAPTPPPTTTAPPTQPPTPAPTPEPTPSPTPEPTPTPTPTPEPTNSTLLLSDAQNEAGVIEERQATEVPTTEPTTSVDAINTTPQQTTSAPAVFVNTKNQAAGTSAAGVILTVCVALAVVGGVAVIVIARRKKAELESMEDKNSIMLRDSHAAL</sequence>
<dbReference type="SMART" id="SM00205">
    <property type="entry name" value="THN"/>
    <property type="match status" value="1"/>
</dbReference>
<gene>
    <name evidence="4" type="ORF">P43SY_007627</name>
</gene>
<comment type="caution">
    <text evidence="4">The sequence shown here is derived from an EMBL/GenBank/DDBJ whole genome shotgun (WGS) entry which is preliminary data.</text>
</comment>
<keyword evidence="3" id="KW-0732">Signal</keyword>
<feature type="compositionally biased region" description="Pro residues" evidence="1">
    <location>
        <begin position="178"/>
        <end position="218"/>
    </location>
</feature>
<dbReference type="PANTHER" id="PTHR31737">
    <property type="entry name" value="PROTEIN TOS1"/>
    <property type="match status" value="1"/>
</dbReference>
<dbReference type="Gene3D" id="2.60.110.10">
    <property type="entry name" value="Thaumatin"/>
    <property type="match status" value="2"/>
</dbReference>
<dbReference type="InterPro" id="IPR001938">
    <property type="entry name" value="Thaumatin"/>
</dbReference>
<evidence type="ECO:0000256" key="1">
    <source>
        <dbReference type="SAM" id="MobiDB-lite"/>
    </source>
</evidence>